<comment type="subcellular location">
    <subcellularLocation>
        <location evidence="1">Cell membrane</location>
        <topology evidence="1">Multi-pass membrane protein</topology>
    </subcellularLocation>
</comment>
<dbReference type="GO" id="GO:0008528">
    <property type="term" value="F:G protein-coupled peptide receptor activity"/>
    <property type="evidence" value="ECO:0007669"/>
    <property type="project" value="TreeGrafter"/>
</dbReference>
<keyword evidence="4 13" id="KW-0812">Transmembrane</keyword>
<dbReference type="GO" id="GO:0007166">
    <property type="term" value="P:cell surface receptor signaling pathway"/>
    <property type="evidence" value="ECO:0007669"/>
    <property type="project" value="InterPro"/>
</dbReference>
<feature type="non-terminal residue" evidence="15">
    <location>
        <position position="631"/>
    </location>
</feature>
<evidence type="ECO:0000256" key="7">
    <source>
        <dbReference type="ARBA" id="ARBA00023040"/>
    </source>
</evidence>
<keyword evidence="6 13" id="KW-1133">Transmembrane helix</keyword>
<dbReference type="STRING" id="30019.A0A0M4E569"/>
<dbReference type="PANTHER" id="PTHR47154:SF2">
    <property type="entry name" value="G-PROTEIN COUPLED RECEPTOR MTH-RELATED"/>
    <property type="match status" value="1"/>
</dbReference>
<dbReference type="InterPro" id="IPR023311">
    <property type="entry name" value="Methusela_ecto_dom_2"/>
</dbReference>
<gene>
    <name evidence="15" type="ORF">Dbus_chr2Lg1281</name>
</gene>
<keyword evidence="16" id="KW-1185">Reference proteome</keyword>
<dbReference type="InterPro" id="IPR000832">
    <property type="entry name" value="GPCR_2_secretin-like"/>
</dbReference>
<keyword evidence="10" id="KW-0675">Receptor</keyword>
<keyword evidence="3" id="KW-1003">Cell membrane</keyword>
<evidence type="ECO:0000256" key="13">
    <source>
        <dbReference type="SAM" id="Phobius"/>
    </source>
</evidence>
<evidence type="ECO:0000256" key="10">
    <source>
        <dbReference type="ARBA" id="ARBA00023170"/>
    </source>
</evidence>
<evidence type="ECO:0000313" key="15">
    <source>
        <dbReference type="EMBL" id="ALC39196.1"/>
    </source>
</evidence>
<sequence>MKSCCAPESTLFKIRDTNGTENFKCANTISDQNDDIVDQTERVLGFGIVEQEQPQFPQCTRTTYLNISRSGEESMSLPTNSCILGLSDRLIVMKCENNKNSEQFQNIGFINKCCPHGYSYITELNKCSLRDPDFSVFINIFDKPMIFVDNSFGCAKNQVLIEYEITANDIRWKNNQLVWKDGTKSFKRNEFCLETIIANSNVEQSHQFLIRSCQKNAICRSLACIRKCCGDGEFYAKGNRTTLCKRENNEHNFQSSSTLNISGNFTKPSEFGVLSGLDCPKFRLDPDSYSDESHIISSTNGSLFIASTNKVYSNGQYCIEKIKNSSFVDQKLYTFLCFDSKVVGNDRIRFQMYPIGLLISCCFYAITLLVYISLEKLRNLPGKILICLVSSLLMAYLGIALGQLMPTSNNDMCFISGFFVYFCLMAAFAWMNITCFDIWKTFGSTRSKNFQRSAQKSQFVCYSIYGWGLPTLLTTITASLTKSNLLAESIRPNFGHGRCWFTYDTIGFASLLFFSGPVGLLYIINLVLFLLTLKYCNHVKKEIFRMQSSNVEKPALKHRFFMDKTRFVMNTKLCFVMGITWLLEIASILFYDHKKNFFWSISDSFNVLLGVFVFFIFVFKRRVWKEIMLRL</sequence>
<keyword evidence="12" id="KW-0807">Transducer</keyword>
<evidence type="ECO:0000256" key="3">
    <source>
        <dbReference type="ARBA" id="ARBA00022475"/>
    </source>
</evidence>
<dbReference type="InterPro" id="IPR010596">
    <property type="entry name" value="Methuselah_N_dom"/>
</dbReference>
<evidence type="ECO:0000256" key="8">
    <source>
        <dbReference type="ARBA" id="ARBA00023136"/>
    </source>
</evidence>
<feature type="transmembrane region" description="Helical" evidence="13">
    <location>
        <begin position="459"/>
        <end position="480"/>
    </location>
</feature>
<name>A0A0M4E569_DROBS</name>
<evidence type="ECO:0000256" key="6">
    <source>
        <dbReference type="ARBA" id="ARBA00022989"/>
    </source>
</evidence>
<dbReference type="Proteomes" id="UP000494163">
    <property type="component" value="Chromosome 2L"/>
</dbReference>
<feature type="transmembrane region" description="Helical" evidence="13">
    <location>
        <begin position="418"/>
        <end position="439"/>
    </location>
</feature>
<dbReference type="Gene3D" id="2.170.180.11">
    <property type="entry name" value="Methuselah ectodomain, domain 2"/>
    <property type="match status" value="1"/>
</dbReference>
<feature type="transmembrane region" description="Helical" evidence="13">
    <location>
        <begin position="384"/>
        <end position="406"/>
    </location>
</feature>
<feature type="transmembrane region" description="Helical" evidence="13">
    <location>
        <begin position="567"/>
        <end position="591"/>
    </location>
</feature>
<dbReference type="SUPFAM" id="SSF63877">
    <property type="entry name" value="Methuselah ectodomain"/>
    <property type="match status" value="1"/>
</dbReference>
<feature type="domain" description="G-protein coupled receptors family 2 profile 2" evidence="14">
    <location>
        <begin position="349"/>
        <end position="621"/>
    </location>
</feature>
<accession>A0A0M4E569</accession>
<dbReference type="CDD" id="cd15039">
    <property type="entry name" value="7tmB3_Methuselah-like"/>
    <property type="match status" value="1"/>
</dbReference>
<evidence type="ECO:0000259" key="14">
    <source>
        <dbReference type="PROSITE" id="PS50261"/>
    </source>
</evidence>
<evidence type="ECO:0000256" key="9">
    <source>
        <dbReference type="ARBA" id="ARBA00023157"/>
    </source>
</evidence>
<evidence type="ECO:0000256" key="11">
    <source>
        <dbReference type="ARBA" id="ARBA00023180"/>
    </source>
</evidence>
<evidence type="ECO:0000256" key="4">
    <source>
        <dbReference type="ARBA" id="ARBA00022692"/>
    </source>
</evidence>
<dbReference type="Pfam" id="PF06652">
    <property type="entry name" value="Methuselah_N"/>
    <property type="match status" value="1"/>
</dbReference>
<protein>
    <submittedName>
        <fullName evidence="15">CG31720</fullName>
    </submittedName>
</protein>
<feature type="transmembrane region" description="Helical" evidence="13">
    <location>
        <begin position="597"/>
        <end position="619"/>
    </location>
</feature>
<dbReference type="PROSITE" id="PS50261">
    <property type="entry name" value="G_PROTEIN_RECEP_F2_4"/>
    <property type="match status" value="1"/>
</dbReference>
<dbReference type="Pfam" id="PF00002">
    <property type="entry name" value="7tm_2"/>
    <property type="match status" value="1"/>
</dbReference>
<dbReference type="OrthoDB" id="6134459at2759"/>
<evidence type="ECO:0000256" key="12">
    <source>
        <dbReference type="ARBA" id="ARBA00023224"/>
    </source>
</evidence>
<feature type="transmembrane region" description="Helical" evidence="13">
    <location>
        <begin position="500"/>
        <end position="531"/>
    </location>
</feature>
<feature type="transmembrane region" description="Helical" evidence="13">
    <location>
        <begin position="352"/>
        <end position="372"/>
    </location>
</feature>
<keyword evidence="11" id="KW-0325">Glycoprotein</keyword>
<keyword evidence="7" id="KW-0297">G-protein coupled receptor</keyword>
<organism evidence="15 16">
    <name type="scientific">Drosophila busckii</name>
    <name type="common">Fruit fly</name>
    <dbReference type="NCBI Taxonomy" id="30019"/>
    <lineage>
        <taxon>Eukaryota</taxon>
        <taxon>Metazoa</taxon>
        <taxon>Ecdysozoa</taxon>
        <taxon>Arthropoda</taxon>
        <taxon>Hexapoda</taxon>
        <taxon>Insecta</taxon>
        <taxon>Pterygota</taxon>
        <taxon>Neoptera</taxon>
        <taxon>Endopterygota</taxon>
        <taxon>Diptera</taxon>
        <taxon>Brachycera</taxon>
        <taxon>Muscomorpha</taxon>
        <taxon>Ephydroidea</taxon>
        <taxon>Drosophilidae</taxon>
        <taxon>Drosophila</taxon>
    </lineage>
</organism>
<evidence type="ECO:0000256" key="2">
    <source>
        <dbReference type="ARBA" id="ARBA00008979"/>
    </source>
</evidence>
<dbReference type="OMA" id="CQETKIC"/>
<keyword evidence="5" id="KW-0732">Signal</keyword>
<dbReference type="InterPro" id="IPR051384">
    <property type="entry name" value="Mth_GPCR"/>
</dbReference>
<dbReference type="AlphaFoldDB" id="A0A0M4E569"/>
<comment type="similarity">
    <text evidence="2">Belongs to the G-protein coupled receptor 2 family. Mth subfamily.</text>
</comment>
<dbReference type="InterPro" id="IPR017981">
    <property type="entry name" value="GPCR_2-like_7TM"/>
</dbReference>
<proteinExistence type="inferred from homology"/>
<dbReference type="EMBL" id="CP012523">
    <property type="protein sequence ID" value="ALC39196.1"/>
    <property type="molecule type" value="Genomic_DNA"/>
</dbReference>
<evidence type="ECO:0000313" key="16">
    <source>
        <dbReference type="Proteomes" id="UP000494163"/>
    </source>
</evidence>
<dbReference type="InterPro" id="IPR036272">
    <property type="entry name" value="Methuselah_N_sf"/>
</dbReference>
<dbReference type="PANTHER" id="PTHR47154">
    <property type="entry name" value="G-PROTEIN COUPLED RECEPTOR MTH-RELATED"/>
    <property type="match status" value="1"/>
</dbReference>
<keyword evidence="8 13" id="KW-0472">Membrane</keyword>
<evidence type="ECO:0000256" key="1">
    <source>
        <dbReference type="ARBA" id="ARBA00004651"/>
    </source>
</evidence>
<keyword evidence="9" id="KW-1015">Disulfide bond</keyword>
<evidence type="ECO:0000256" key="5">
    <source>
        <dbReference type="ARBA" id="ARBA00022729"/>
    </source>
</evidence>
<dbReference type="GO" id="GO:0005886">
    <property type="term" value="C:plasma membrane"/>
    <property type="evidence" value="ECO:0007669"/>
    <property type="project" value="UniProtKB-SubCell"/>
</dbReference>
<reference evidence="15 16" key="1">
    <citation type="submission" date="2015-08" db="EMBL/GenBank/DDBJ databases">
        <title>Ancestral chromatin configuration constrains chromatin evolution on differentiating sex chromosomes in Drosophila.</title>
        <authorList>
            <person name="Zhou Q."/>
            <person name="Bachtrog D."/>
        </authorList>
    </citation>
    <scope>NUCLEOTIDE SEQUENCE [LARGE SCALE GENOMIC DNA]</scope>
    <source>
        <tissue evidence="15">Whole larvae</tissue>
    </source>
</reference>
<dbReference type="Gene3D" id="1.20.1070.10">
    <property type="entry name" value="Rhodopsin 7-helix transmembrane proteins"/>
    <property type="match status" value="1"/>
</dbReference>